<evidence type="ECO:0000256" key="2">
    <source>
        <dbReference type="ARBA" id="ARBA00022723"/>
    </source>
</evidence>
<evidence type="ECO:0000313" key="6">
    <source>
        <dbReference type="Proteomes" id="UP000660262"/>
    </source>
</evidence>
<accession>A0A830HIV1</accession>
<evidence type="ECO:0000259" key="4">
    <source>
        <dbReference type="Pfam" id="PF00294"/>
    </source>
</evidence>
<dbReference type="PANTHER" id="PTHR42909:SF1">
    <property type="entry name" value="CARBOHYDRATE KINASE PFKB DOMAIN-CONTAINING PROTEIN"/>
    <property type="match status" value="1"/>
</dbReference>
<name>A0A830HIV1_9CHLO</name>
<dbReference type="PRINTS" id="PR00990">
    <property type="entry name" value="RIBOKINASE"/>
</dbReference>
<keyword evidence="3" id="KW-0418">Kinase</keyword>
<proteinExistence type="predicted"/>
<keyword evidence="6" id="KW-1185">Reference proteome</keyword>
<dbReference type="GO" id="GO:0046872">
    <property type="term" value="F:metal ion binding"/>
    <property type="evidence" value="ECO:0007669"/>
    <property type="project" value="UniProtKB-KW"/>
</dbReference>
<gene>
    <name evidence="5" type="ORF">PPROV_000449900</name>
</gene>
<keyword evidence="1" id="KW-0808">Transferase</keyword>
<dbReference type="SUPFAM" id="SSF53613">
    <property type="entry name" value="Ribokinase-like"/>
    <property type="match status" value="1"/>
</dbReference>
<dbReference type="GO" id="GO:0016798">
    <property type="term" value="F:hydrolase activity, acting on glycosyl bonds"/>
    <property type="evidence" value="ECO:0007669"/>
    <property type="project" value="TreeGrafter"/>
</dbReference>
<protein>
    <recommendedName>
        <fullName evidence="4">Carbohydrate kinase PfkB domain-containing protein</fullName>
    </recommendedName>
</protein>
<dbReference type="PANTHER" id="PTHR42909">
    <property type="entry name" value="ZGC:136858"/>
    <property type="match status" value="1"/>
</dbReference>
<dbReference type="Proteomes" id="UP000660262">
    <property type="component" value="Unassembled WGS sequence"/>
</dbReference>
<evidence type="ECO:0000256" key="3">
    <source>
        <dbReference type="ARBA" id="ARBA00022777"/>
    </source>
</evidence>
<dbReference type="OrthoDB" id="512207at2759"/>
<evidence type="ECO:0000256" key="1">
    <source>
        <dbReference type="ARBA" id="ARBA00022679"/>
    </source>
</evidence>
<dbReference type="GO" id="GO:0004730">
    <property type="term" value="F:pseudouridylate synthase activity"/>
    <property type="evidence" value="ECO:0007669"/>
    <property type="project" value="TreeGrafter"/>
</dbReference>
<comment type="caution">
    <text evidence="5">The sequence shown here is derived from an EMBL/GenBank/DDBJ whole genome shotgun (WGS) entry which is preliminary data.</text>
</comment>
<organism evidence="5 6">
    <name type="scientific">Pycnococcus provasolii</name>
    <dbReference type="NCBI Taxonomy" id="41880"/>
    <lineage>
        <taxon>Eukaryota</taxon>
        <taxon>Viridiplantae</taxon>
        <taxon>Chlorophyta</taxon>
        <taxon>Pseudoscourfieldiophyceae</taxon>
        <taxon>Pseudoscourfieldiales</taxon>
        <taxon>Pycnococcaceae</taxon>
        <taxon>Pycnococcus</taxon>
    </lineage>
</organism>
<dbReference type="AlphaFoldDB" id="A0A830HIV1"/>
<dbReference type="Pfam" id="PF00294">
    <property type="entry name" value="PfkB"/>
    <property type="match status" value="1"/>
</dbReference>
<reference evidence="5" key="1">
    <citation type="submission" date="2020-10" db="EMBL/GenBank/DDBJ databases">
        <title>Unveiling of a novel bifunctional photoreceptor, Dualchrome1, isolated from a cosmopolitan green alga.</title>
        <authorList>
            <person name="Suzuki S."/>
            <person name="Kawachi M."/>
        </authorList>
    </citation>
    <scope>NUCLEOTIDE SEQUENCE</scope>
    <source>
        <strain evidence="5">NIES 2893</strain>
    </source>
</reference>
<dbReference type="InterPro" id="IPR029056">
    <property type="entry name" value="Ribokinase-like"/>
</dbReference>
<dbReference type="EMBL" id="BNJQ01000011">
    <property type="protein sequence ID" value="GHP05750.1"/>
    <property type="molecule type" value="Genomic_DNA"/>
</dbReference>
<evidence type="ECO:0000313" key="5">
    <source>
        <dbReference type="EMBL" id="GHP05750.1"/>
    </source>
</evidence>
<dbReference type="InterPro" id="IPR011611">
    <property type="entry name" value="PfkB_dom"/>
</dbReference>
<dbReference type="Gene3D" id="3.40.1190.20">
    <property type="match status" value="1"/>
</dbReference>
<dbReference type="GO" id="GO:0016301">
    <property type="term" value="F:kinase activity"/>
    <property type="evidence" value="ECO:0007669"/>
    <property type="project" value="UniProtKB-KW"/>
</dbReference>
<dbReference type="GO" id="GO:0005737">
    <property type="term" value="C:cytoplasm"/>
    <property type="evidence" value="ECO:0007669"/>
    <property type="project" value="TreeGrafter"/>
</dbReference>
<dbReference type="InterPro" id="IPR002139">
    <property type="entry name" value="Ribo/fructo_kinase"/>
</dbReference>
<feature type="domain" description="Carbohydrate kinase PfkB" evidence="4">
    <location>
        <begin position="61"/>
        <end position="392"/>
    </location>
</feature>
<sequence>MREPTGDGVHGVRVSSVSMKRLSILNSHLRLSSSDSCAITRVAAKQTSSTLPHDAGGGQNQRVVSIGACVLDVNAKALDGHKLIQGGSVPGHVTQAMGGVARNVADGVARLAHEVPLLVSAVGDDAAGRAITSHWAQLADDDTQAIRRSTEDNTPTATVSAVFSADGELVACIADADAAAAAVTPAWIERFAPSLRIAGAVICDCNITPLALQAIATTAPRGRLWLEPTSMAKCRRATAILPHVTVVSPNEDELHALAASLGGSAHDGSGGGGGGGGDMQETARRLAGGARTLLRAGVSYVVVTIGADGVLLYASSYSSTTSAPPLRCYHVPAVPVSRVVGVSGAGDALAAGALAVLSQRSAPWTPDDVLDGLALGVVVASEVVSREGTHVPAERGAAGDKLRERWYSAARDVRTRCDTLSLPL</sequence>
<keyword evidence="2" id="KW-0479">Metal-binding</keyword>